<feature type="compositionally biased region" description="Basic and acidic residues" evidence="1">
    <location>
        <begin position="1"/>
        <end position="12"/>
    </location>
</feature>
<reference evidence="2 3" key="1">
    <citation type="submission" date="2018-10" db="EMBL/GenBank/DDBJ databases">
        <title>Genome sequencing of Pedobacter jejuensis TNB23.</title>
        <authorList>
            <person name="Cho Y.-J."/>
            <person name="Cho A."/>
            <person name="Kim O.-S."/>
        </authorList>
    </citation>
    <scope>NUCLEOTIDE SEQUENCE [LARGE SCALE GENOMIC DNA]</scope>
    <source>
        <strain evidence="2 3">TNB23</strain>
    </source>
</reference>
<proteinExistence type="predicted"/>
<dbReference type="Proteomes" id="UP000274046">
    <property type="component" value="Unassembled WGS sequence"/>
</dbReference>
<dbReference type="OrthoDB" id="773300at2"/>
<evidence type="ECO:0000313" key="3">
    <source>
        <dbReference type="Proteomes" id="UP000274046"/>
    </source>
</evidence>
<dbReference type="AlphaFoldDB" id="A0A3N0C2L5"/>
<evidence type="ECO:0000256" key="1">
    <source>
        <dbReference type="SAM" id="MobiDB-lite"/>
    </source>
</evidence>
<name>A0A3N0C2L5_9SPHI</name>
<sequence>MKKDNQKEEPKAGKTAGSSKEKASFDQNGKGASEKFGESGSTPNESGDANGTGTAKKTKK</sequence>
<feature type="region of interest" description="Disordered" evidence="1">
    <location>
        <begin position="1"/>
        <end position="60"/>
    </location>
</feature>
<feature type="compositionally biased region" description="Polar residues" evidence="1">
    <location>
        <begin position="39"/>
        <end position="49"/>
    </location>
</feature>
<gene>
    <name evidence="2" type="ORF">D7004_02350</name>
</gene>
<comment type="caution">
    <text evidence="2">The sequence shown here is derived from an EMBL/GenBank/DDBJ whole genome shotgun (WGS) entry which is preliminary data.</text>
</comment>
<organism evidence="2 3">
    <name type="scientific">Pedobacter jejuensis</name>
    <dbReference type="NCBI Taxonomy" id="1268550"/>
    <lineage>
        <taxon>Bacteria</taxon>
        <taxon>Pseudomonadati</taxon>
        <taxon>Bacteroidota</taxon>
        <taxon>Sphingobacteriia</taxon>
        <taxon>Sphingobacteriales</taxon>
        <taxon>Sphingobacteriaceae</taxon>
        <taxon>Pedobacter</taxon>
    </lineage>
</organism>
<keyword evidence="3" id="KW-1185">Reference proteome</keyword>
<feature type="compositionally biased region" description="Low complexity" evidence="1">
    <location>
        <begin position="51"/>
        <end position="60"/>
    </location>
</feature>
<protein>
    <submittedName>
        <fullName evidence="2">Uncharacterized protein</fullName>
    </submittedName>
</protein>
<dbReference type="EMBL" id="RBEE01000003">
    <property type="protein sequence ID" value="RNL56085.1"/>
    <property type="molecule type" value="Genomic_DNA"/>
</dbReference>
<evidence type="ECO:0000313" key="2">
    <source>
        <dbReference type="EMBL" id="RNL56085.1"/>
    </source>
</evidence>
<dbReference type="RefSeq" id="WP_123204264.1">
    <property type="nucleotide sequence ID" value="NZ_RBEE01000003.1"/>
</dbReference>
<accession>A0A3N0C2L5</accession>